<organism evidence="5 6">
    <name type="scientific">Billgrantia desiderata</name>
    <dbReference type="NCBI Taxonomy" id="52021"/>
    <lineage>
        <taxon>Bacteria</taxon>
        <taxon>Pseudomonadati</taxon>
        <taxon>Pseudomonadota</taxon>
        <taxon>Gammaproteobacteria</taxon>
        <taxon>Oceanospirillales</taxon>
        <taxon>Halomonadaceae</taxon>
        <taxon>Billgrantia</taxon>
    </lineage>
</organism>
<feature type="transmembrane region" description="Helical" evidence="3">
    <location>
        <begin position="39"/>
        <end position="60"/>
    </location>
</feature>
<keyword evidence="6" id="KW-1185">Reference proteome</keyword>
<evidence type="ECO:0000313" key="5">
    <source>
        <dbReference type="EMBL" id="MCE8046682.1"/>
    </source>
</evidence>
<keyword evidence="3" id="KW-0812">Transmembrane</keyword>
<evidence type="ECO:0000256" key="3">
    <source>
        <dbReference type="SAM" id="Phobius"/>
    </source>
</evidence>
<sequence>MGIATRLINAFDPLHEATHEVRQAFAAWCLEGKVLQVRYIAFLTALLYLCYATIQFFIATEWLGRRLFMHGLFVPLMLVLIGSMSFSPALHRPMWALLTVSPIPSVFASLYFNAGRDGFPLYAPELYLILIWTFAISGLMLRQAMLAASSSLLMILAAMVMFPPDPGFIKLHLLYLLAAFSFGFLSALLLEKGHKAMFLQQRRLTHLASVDGLTGLWNRQETERRFAEECERTDRYGTPVSLILLDLDHFKQVNDEHGHTVGDTVLKEFAALLHSSLRSVDQVGRIGGEEFLIVLPETGLQQARAIAGMLQERINCHRFETVGQCTASFGVTQYHPEEGRLAVINRIDRALYQAKAQGRNRIEILPCSVERCRACAAVRSVSEKRA</sequence>
<dbReference type="InterPro" id="IPR029787">
    <property type="entry name" value="Nucleotide_cyclase"/>
</dbReference>
<dbReference type="PANTHER" id="PTHR45138">
    <property type="entry name" value="REGULATORY COMPONENTS OF SENSORY TRANSDUCTION SYSTEM"/>
    <property type="match status" value="1"/>
</dbReference>
<comment type="caution">
    <text evidence="5">The sequence shown here is derived from an EMBL/GenBank/DDBJ whole genome shotgun (WGS) entry which is preliminary data.</text>
</comment>
<dbReference type="EMBL" id="JABFTQ010000004">
    <property type="protein sequence ID" value="MCE8046682.1"/>
    <property type="molecule type" value="Genomic_DNA"/>
</dbReference>
<feature type="transmembrane region" description="Helical" evidence="3">
    <location>
        <begin position="67"/>
        <end position="87"/>
    </location>
</feature>
<name>A0ABS9B3B2_9GAMM</name>
<dbReference type="PANTHER" id="PTHR45138:SF9">
    <property type="entry name" value="DIGUANYLATE CYCLASE DGCM-RELATED"/>
    <property type="match status" value="1"/>
</dbReference>
<dbReference type="SMART" id="SM00267">
    <property type="entry name" value="GGDEF"/>
    <property type="match status" value="1"/>
</dbReference>
<gene>
    <name evidence="5" type="ORF">HOP60_08045</name>
</gene>
<feature type="domain" description="GGDEF" evidence="4">
    <location>
        <begin position="238"/>
        <end position="367"/>
    </location>
</feature>
<dbReference type="PROSITE" id="PS50887">
    <property type="entry name" value="GGDEF"/>
    <property type="match status" value="1"/>
</dbReference>
<reference evidence="5 6" key="1">
    <citation type="journal article" date="2021" name="Front. Microbiol.">
        <title>Aerobic Denitrification and Heterotrophic Sulfur Oxidation in the Genus Halomonas Revealed by Six Novel Species Characterizations and Genome-Based Analysis.</title>
        <authorList>
            <person name="Wang L."/>
            <person name="Shao Z."/>
        </authorList>
    </citation>
    <scope>NUCLEOTIDE SEQUENCE [LARGE SCALE GENOMIC DNA]</scope>
    <source>
        <strain evidence="5 6">MCCC 1A05748</strain>
    </source>
</reference>
<evidence type="ECO:0000256" key="1">
    <source>
        <dbReference type="ARBA" id="ARBA00012528"/>
    </source>
</evidence>
<dbReference type="NCBIfam" id="TIGR00254">
    <property type="entry name" value="GGDEF"/>
    <property type="match status" value="1"/>
</dbReference>
<feature type="transmembrane region" description="Helical" evidence="3">
    <location>
        <begin position="93"/>
        <end position="114"/>
    </location>
</feature>
<dbReference type="Proteomes" id="UP001320154">
    <property type="component" value="Unassembled WGS sequence"/>
</dbReference>
<dbReference type="Gene3D" id="3.30.70.270">
    <property type="match status" value="1"/>
</dbReference>
<dbReference type="CDD" id="cd01949">
    <property type="entry name" value="GGDEF"/>
    <property type="match status" value="1"/>
</dbReference>
<keyword evidence="3" id="KW-0472">Membrane</keyword>
<evidence type="ECO:0000256" key="2">
    <source>
        <dbReference type="ARBA" id="ARBA00034247"/>
    </source>
</evidence>
<evidence type="ECO:0000259" key="4">
    <source>
        <dbReference type="PROSITE" id="PS50887"/>
    </source>
</evidence>
<keyword evidence="3" id="KW-1133">Transmembrane helix</keyword>
<evidence type="ECO:0000313" key="6">
    <source>
        <dbReference type="Proteomes" id="UP001320154"/>
    </source>
</evidence>
<dbReference type="EC" id="2.7.7.65" evidence="1"/>
<dbReference type="Pfam" id="PF00990">
    <property type="entry name" value="GGDEF"/>
    <property type="match status" value="1"/>
</dbReference>
<accession>A0ABS9B3B2</accession>
<protein>
    <recommendedName>
        <fullName evidence="1">diguanylate cyclase</fullName>
        <ecNumber evidence="1">2.7.7.65</ecNumber>
    </recommendedName>
</protein>
<dbReference type="InterPro" id="IPR050469">
    <property type="entry name" value="Diguanylate_Cyclase"/>
</dbReference>
<dbReference type="InterPro" id="IPR000160">
    <property type="entry name" value="GGDEF_dom"/>
</dbReference>
<feature type="transmembrane region" description="Helical" evidence="3">
    <location>
        <begin position="171"/>
        <end position="190"/>
    </location>
</feature>
<feature type="transmembrane region" description="Helical" evidence="3">
    <location>
        <begin position="126"/>
        <end position="159"/>
    </location>
</feature>
<dbReference type="RefSeq" id="WP_234250254.1">
    <property type="nucleotide sequence ID" value="NZ_JABFTQ010000004.1"/>
</dbReference>
<dbReference type="InterPro" id="IPR043128">
    <property type="entry name" value="Rev_trsase/Diguanyl_cyclase"/>
</dbReference>
<proteinExistence type="predicted"/>
<comment type="catalytic activity">
    <reaction evidence="2">
        <text>2 GTP = 3',3'-c-di-GMP + 2 diphosphate</text>
        <dbReference type="Rhea" id="RHEA:24898"/>
        <dbReference type="ChEBI" id="CHEBI:33019"/>
        <dbReference type="ChEBI" id="CHEBI:37565"/>
        <dbReference type="ChEBI" id="CHEBI:58805"/>
        <dbReference type="EC" id="2.7.7.65"/>
    </reaction>
</comment>
<dbReference type="SUPFAM" id="SSF55073">
    <property type="entry name" value="Nucleotide cyclase"/>
    <property type="match status" value="1"/>
</dbReference>